<accession>A0ABU9LQP8</accession>
<evidence type="ECO:0000259" key="1">
    <source>
        <dbReference type="Pfam" id="PF13472"/>
    </source>
</evidence>
<proteinExistence type="predicted"/>
<dbReference type="EMBL" id="JBCEWA010000009">
    <property type="protein sequence ID" value="MEL5989111.1"/>
    <property type="molecule type" value="Genomic_DNA"/>
</dbReference>
<sequence length="217" mass="24607">MEKFSRKKRILCFGDSNTWGFDASTGERFSESVRWTSLLQEAYGEKVQVIEEGLSGRTSVFQDPLFEGVCALDYIHPCILSHSPLDVVVIMLGTNDTKERFRATSYNIAQGIVRLAQKTAKALEAQENNCVVIIVSPPPIHENYRHTEIFEAMGEACDRKSNELGERLATLIAQHPFEFVDASHIPMNTIDYMHLDEEGHKLFAQLIFNKLESLLKK</sequence>
<dbReference type="Proteomes" id="UP001398420">
    <property type="component" value="Unassembled WGS sequence"/>
</dbReference>
<dbReference type="Pfam" id="PF13472">
    <property type="entry name" value="Lipase_GDSL_2"/>
    <property type="match status" value="1"/>
</dbReference>
<organism evidence="2 3">
    <name type="scientific">Kurthia gibsonii</name>
    <dbReference type="NCBI Taxonomy" id="33946"/>
    <lineage>
        <taxon>Bacteria</taxon>
        <taxon>Bacillati</taxon>
        <taxon>Bacillota</taxon>
        <taxon>Bacilli</taxon>
        <taxon>Bacillales</taxon>
        <taxon>Caryophanaceae</taxon>
        <taxon>Kurthia</taxon>
    </lineage>
</organism>
<keyword evidence="3" id="KW-1185">Reference proteome</keyword>
<dbReference type="PANTHER" id="PTHR30383">
    <property type="entry name" value="THIOESTERASE 1/PROTEASE 1/LYSOPHOSPHOLIPASE L1"/>
    <property type="match status" value="1"/>
</dbReference>
<dbReference type="InterPro" id="IPR051532">
    <property type="entry name" value="Ester_Hydrolysis_Enzymes"/>
</dbReference>
<dbReference type="RefSeq" id="WP_342303089.1">
    <property type="nucleotide sequence ID" value="NZ_JBCEWA010000009.1"/>
</dbReference>
<comment type="caution">
    <text evidence="2">The sequence shown here is derived from an EMBL/GenBank/DDBJ whole genome shotgun (WGS) entry which is preliminary data.</text>
</comment>
<gene>
    <name evidence="2" type="ORF">AAF454_11915</name>
</gene>
<dbReference type="SUPFAM" id="SSF52266">
    <property type="entry name" value="SGNH hydrolase"/>
    <property type="match status" value="1"/>
</dbReference>
<reference evidence="2 3" key="1">
    <citation type="submission" date="2024-04" db="EMBL/GenBank/DDBJ databases">
        <authorList>
            <person name="Wu Y.S."/>
            <person name="Zhang L."/>
        </authorList>
    </citation>
    <scope>NUCLEOTIDE SEQUENCE [LARGE SCALE GENOMIC DNA]</scope>
    <source>
        <strain evidence="2 3">KG-01</strain>
    </source>
</reference>
<dbReference type="InterPro" id="IPR013830">
    <property type="entry name" value="SGNH_hydro"/>
</dbReference>
<feature type="domain" description="SGNH hydrolase-type esterase" evidence="1">
    <location>
        <begin position="12"/>
        <end position="202"/>
    </location>
</feature>
<dbReference type="Gene3D" id="3.40.50.1110">
    <property type="entry name" value="SGNH hydrolase"/>
    <property type="match status" value="1"/>
</dbReference>
<name>A0ABU9LQP8_9BACL</name>
<dbReference type="InterPro" id="IPR036514">
    <property type="entry name" value="SGNH_hydro_sf"/>
</dbReference>
<evidence type="ECO:0000313" key="2">
    <source>
        <dbReference type="EMBL" id="MEL5989111.1"/>
    </source>
</evidence>
<evidence type="ECO:0000313" key="3">
    <source>
        <dbReference type="Proteomes" id="UP001398420"/>
    </source>
</evidence>
<protein>
    <submittedName>
        <fullName evidence="2">GDSL-type esterase/lipase family protein</fullName>
    </submittedName>
</protein>
<dbReference type="PANTHER" id="PTHR30383:SF29">
    <property type="entry name" value="SGNH HYDROLASE-TYPE ESTERASE DOMAIN-CONTAINING PROTEIN"/>
    <property type="match status" value="1"/>
</dbReference>